<dbReference type="PANTHER" id="PTHR48475">
    <property type="entry name" value="RIBONUCLEASE H"/>
    <property type="match status" value="1"/>
</dbReference>
<dbReference type="GO" id="GO:0003676">
    <property type="term" value="F:nucleic acid binding"/>
    <property type="evidence" value="ECO:0007669"/>
    <property type="project" value="InterPro"/>
</dbReference>
<keyword evidence="2" id="KW-1185">Reference proteome</keyword>
<reference evidence="1" key="1">
    <citation type="submission" date="2018-05" db="EMBL/GenBank/DDBJ databases">
        <title>Draft genome of Mucuna pruriens seed.</title>
        <authorList>
            <person name="Nnadi N.E."/>
            <person name="Vos R."/>
            <person name="Hasami M.H."/>
            <person name="Devisetty U.K."/>
            <person name="Aguiy J.C."/>
        </authorList>
    </citation>
    <scope>NUCLEOTIDE SEQUENCE [LARGE SCALE GENOMIC DNA]</scope>
    <source>
        <strain evidence="1">JCA_2017</strain>
    </source>
</reference>
<evidence type="ECO:0000313" key="2">
    <source>
        <dbReference type="Proteomes" id="UP000257109"/>
    </source>
</evidence>
<proteinExistence type="predicted"/>
<dbReference type="PANTHER" id="PTHR48475:SF1">
    <property type="entry name" value="RNASE H TYPE-1 DOMAIN-CONTAINING PROTEIN"/>
    <property type="match status" value="1"/>
</dbReference>
<dbReference type="SUPFAM" id="SSF53098">
    <property type="entry name" value="Ribonuclease H-like"/>
    <property type="match status" value="1"/>
</dbReference>
<protein>
    <recommendedName>
        <fullName evidence="3">RNase H type-1 domain-containing protein</fullName>
    </recommendedName>
</protein>
<organism evidence="1 2">
    <name type="scientific">Mucuna pruriens</name>
    <name type="common">Velvet bean</name>
    <name type="synonym">Dolichos pruriens</name>
    <dbReference type="NCBI Taxonomy" id="157652"/>
    <lineage>
        <taxon>Eukaryota</taxon>
        <taxon>Viridiplantae</taxon>
        <taxon>Streptophyta</taxon>
        <taxon>Embryophyta</taxon>
        <taxon>Tracheophyta</taxon>
        <taxon>Spermatophyta</taxon>
        <taxon>Magnoliopsida</taxon>
        <taxon>eudicotyledons</taxon>
        <taxon>Gunneridae</taxon>
        <taxon>Pentapetalae</taxon>
        <taxon>rosids</taxon>
        <taxon>fabids</taxon>
        <taxon>Fabales</taxon>
        <taxon>Fabaceae</taxon>
        <taxon>Papilionoideae</taxon>
        <taxon>50 kb inversion clade</taxon>
        <taxon>NPAAA clade</taxon>
        <taxon>indigoferoid/millettioid clade</taxon>
        <taxon>Phaseoleae</taxon>
        <taxon>Mucuna</taxon>
    </lineage>
</organism>
<dbReference type="AlphaFoldDB" id="A0A371HNE8"/>
<dbReference type="EMBL" id="QJKJ01002102">
    <property type="protein sequence ID" value="RDY04326.1"/>
    <property type="molecule type" value="Genomic_DNA"/>
</dbReference>
<evidence type="ECO:0000313" key="1">
    <source>
        <dbReference type="EMBL" id="RDY04326.1"/>
    </source>
</evidence>
<gene>
    <name evidence="1" type="ORF">CR513_11972</name>
</gene>
<dbReference type="Proteomes" id="UP000257109">
    <property type="component" value="Unassembled WGS sequence"/>
</dbReference>
<dbReference type="Gene3D" id="3.30.420.10">
    <property type="entry name" value="Ribonuclease H-like superfamily/Ribonuclease H"/>
    <property type="match status" value="2"/>
</dbReference>
<sequence length="119" mass="13729">MVEHIKGMYQVKDPLLLRYYHQAETTLQRFNKTKVQHVPHANNSRVDTLVRLATTKVPPGYTVLYRVLSSPPITHRVTLFEHPQANSKAEAANKVILGELRHRLRRTKGLWAEQLPSIL</sequence>
<evidence type="ECO:0008006" key="3">
    <source>
        <dbReference type="Google" id="ProtNLM"/>
    </source>
</evidence>
<comment type="caution">
    <text evidence="1">The sequence shown here is derived from an EMBL/GenBank/DDBJ whole genome shotgun (WGS) entry which is preliminary data.</text>
</comment>
<dbReference type="OrthoDB" id="101614at2759"/>
<accession>A0A371HNE8</accession>
<feature type="non-terminal residue" evidence="1">
    <location>
        <position position="1"/>
    </location>
</feature>
<name>A0A371HNE8_MUCPR</name>
<dbReference type="InterPro" id="IPR012337">
    <property type="entry name" value="RNaseH-like_sf"/>
</dbReference>
<dbReference type="InterPro" id="IPR036397">
    <property type="entry name" value="RNaseH_sf"/>
</dbReference>